<proteinExistence type="predicted"/>
<protein>
    <recommendedName>
        <fullName evidence="3">Capsular biosynthesis protein</fullName>
    </recommendedName>
</protein>
<gene>
    <name evidence="1" type="ORF">LEM8419_00279</name>
</gene>
<name>A0ABN8F2N6_9BACT</name>
<evidence type="ECO:0000313" key="2">
    <source>
        <dbReference type="Proteomes" id="UP000837803"/>
    </source>
</evidence>
<reference evidence="1" key="1">
    <citation type="submission" date="2021-12" db="EMBL/GenBank/DDBJ databases">
        <authorList>
            <person name="Rodrigo-Torres L."/>
            <person name="Arahal R. D."/>
            <person name="Lucena T."/>
        </authorList>
    </citation>
    <scope>NUCLEOTIDE SEQUENCE</scope>
    <source>
        <strain evidence="1">CECT 8419</strain>
    </source>
</reference>
<keyword evidence="2" id="KW-1185">Reference proteome</keyword>
<dbReference type="Proteomes" id="UP000837803">
    <property type="component" value="Unassembled WGS sequence"/>
</dbReference>
<organism evidence="1 2">
    <name type="scientific">Neolewinella maritima</name>
    <dbReference type="NCBI Taxonomy" id="1383882"/>
    <lineage>
        <taxon>Bacteria</taxon>
        <taxon>Pseudomonadati</taxon>
        <taxon>Bacteroidota</taxon>
        <taxon>Saprospiria</taxon>
        <taxon>Saprospirales</taxon>
        <taxon>Lewinellaceae</taxon>
        <taxon>Neolewinella</taxon>
    </lineage>
</organism>
<dbReference type="EMBL" id="CAKLPZ010000001">
    <property type="protein sequence ID" value="CAH0998984.1"/>
    <property type="molecule type" value="Genomic_DNA"/>
</dbReference>
<dbReference type="RefSeq" id="WP_238749184.1">
    <property type="nucleotide sequence ID" value="NZ_CAKLPZ010000001.1"/>
</dbReference>
<comment type="caution">
    <text evidence="1">The sequence shown here is derived from an EMBL/GenBank/DDBJ whole genome shotgun (WGS) entry which is preliminary data.</text>
</comment>
<evidence type="ECO:0000313" key="1">
    <source>
        <dbReference type="EMBL" id="CAH0998984.1"/>
    </source>
</evidence>
<sequence>MTTLFLSLQGISPLHQATEAELIQQRLRAGHEVVVLHCGACLRSCSLNSTHNLLGCAVCQARAHATADQAGVRTRQLDRSLFPAQYGEAPATVGELMELTYEGINIGRGVASSTISILRDYDVQPRGRHRALVELECCNAVGALRNYRRVLDEVRPSEVVLFNGRHSELWPMVELCRDRGIDYVCHERGGSIQLYQEFRNSLPHSIAARRRLMNELWDSTPADERERRASAWYEQKRRGTASDDRSYLDAMTTGQLPDDFDPAKHNIVVFNSSEDEMQAIAEWRTPLYTNQNEAITAVLAQLRGRDDVHVYIRMHPNLSVVDNAQTQELYALQQDNLTLLRPTDTVDTYTLCDHADVVLAFASTIGVEATYWGTASVLYGRAFYEGEGAVYHPQTFAELMKTLTTPGLPPCTRPDSVGTLKYGLFASSYGKPYSYARIEGPKTAYVAGNKLRRFSAGTARRLLRYLPRLSDWLRTHRIVTGRRLRLSELAKLYSHLRRKA</sequence>
<dbReference type="Pfam" id="PF05159">
    <property type="entry name" value="Capsule_synth"/>
    <property type="match status" value="1"/>
</dbReference>
<dbReference type="SUPFAM" id="SSF53756">
    <property type="entry name" value="UDP-Glycosyltransferase/glycogen phosphorylase"/>
    <property type="match status" value="1"/>
</dbReference>
<accession>A0ABN8F2N6</accession>
<evidence type="ECO:0008006" key="3">
    <source>
        <dbReference type="Google" id="ProtNLM"/>
    </source>
</evidence>
<dbReference type="InterPro" id="IPR007833">
    <property type="entry name" value="Capsule_polysaccharide_synth"/>
</dbReference>